<evidence type="ECO:0000256" key="5">
    <source>
        <dbReference type="ARBA" id="ARBA00022840"/>
    </source>
</evidence>
<dbReference type="InterPro" id="IPR013221">
    <property type="entry name" value="Mur_ligase_cen"/>
</dbReference>
<evidence type="ECO:0000313" key="14">
    <source>
        <dbReference type="Proteomes" id="UP000319296"/>
    </source>
</evidence>
<evidence type="ECO:0000259" key="11">
    <source>
        <dbReference type="Pfam" id="PF02875"/>
    </source>
</evidence>
<dbReference type="InterPro" id="IPR036565">
    <property type="entry name" value="Mur-like_cat_sf"/>
</dbReference>
<evidence type="ECO:0000259" key="12">
    <source>
        <dbReference type="Pfam" id="PF08245"/>
    </source>
</evidence>
<dbReference type="GO" id="GO:0005524">
    <property type="term" value="F:ATP binding"/>
    <property type="evidence" value="ECO:0007669"/>
    <property type="project" value="UniProtKB-KW"/>
</dbReference>
<dbReference type="Proteomes" id="UP000319296">
    <property type="component" value="Unassembled WGS sequence"/>
</dbReference>
<dbReference type="InterPro" id="IPR051046">
    <property type="entry name" value="MurCDEF_CellWall_CoF430Synth"/>
</dbReference>
<proteinExistence type="predicted"/>
<evidence type="ECO:0000256" key="8">
    <source>
        <dbReference type="ARBA" id="ARBA00023306"/>
    </source>
</evidence>
<dbReference type="Gene3D" id="3.40.1190.10">
    <property type="entry name" value="Mur-like, catalytic domain"/>
    <property type="match status" value="1"/>
</dbReference>
<accession>A0A519BNK1</accession>
<keyword evidence="8 10" id="KW-0131">Cell cycle</keyword>
<reference evidence="13 14" key="1">
    <citation type="journal article" date="2019" name="ISME J.">
        <title>Insights into ecological role of a new deltaproteobacterial order Candidatus Acidulodesulfobacterales by metagenomics and metatranscriptomics.</title>
        <authorList>
            <person name="Tan S."/>
            <person name="Liu J."/>
            <person name="Fang Y."/>
            <person name="Hedlund B.P."/>
            <person name="Lian Z.H."/>
            <person name="Huang L.Y."/>
            <person name="Li J.T."/>
            <person name="Huang L.N."/>
            <person name="Li W.J."/>
            <person name="Jiang H.C."/>
            <person name="Dong H.L."/>
            <person name="Shu W.S."/>
        </authorList>
    </citation>
    <scope>NUCLEOTIDE SEQUENCE [LARGE SCALE GENOMIC DNA]</scope>
    <source>
        <strain evidence="13">AP1</strain>
    </source>
</reference>
<dbReference type="SUPFAM" id="SSF53244">
    <property type="entry name" value="MurD-like peptide ligases, peptide-binding domain"/>
    <property type="match status" value="1"/>
</dbReference>
<keyword evidence="5" id="KW-0067">ATP-binding</keyword>
<dbReference type="GO" id="GO:0047480">
    <property type="term" value="F:UDP-N-acetylmuramoyl-tripeptide-D-alanyl-D-alanine ligase activity"/>
    <property type="evidence" value="ECO:0007669"/>
    <property type="project" value="UniProtKB-EC"/>
</dbReference>
<dbReference type="AlphaFoldDB" id="A0A519BNK1"/>
<comment type="caution">
    <text evidence="13">The sequence shown here is derived from an EMBL/GenBank/DDBJ whole genome shotgun (WGS) entry which is preliminary data.</text>
</comment>
<dbReference type="GO" id="GO:0071555">
    <property type="term" value="P:cell wall organization"/>
    <property type="evidence" value="ECO:0007669"/>
    <property type="project" value="UniProtKB-KW"/>
</dbReference>
<dbReference type="UniPathway" id="UPA00219"/>
<feature type="domain" description="Mur ligase central" evidence="12">
    <location>
        <begin position="120"/>
        <end position="312"/>
    </location>
</feature>
<keyword evidence="7 10" id="KW-0573">Peptidoglycan synthesis</keyword>
<keyword evidence="9 10" id="KW-0961">Cell wall biogenesis/degradation</keyword>
<dbReference type="Pfam" id="PF08245">
    <property type="entry name" value="Mur_ligase_M"/>
    <property type="match status" value="1"/>
</dbReference>
<evidence type="ECO:0000256" key="10">
    <source>
        <dbReference type="RuleBase" id="RU004136"/>
    </source>
</evidence>
<dbReference type="GO" id="GO:0051301">
    <property type="term" value="P:cell division"/>
    <property type="evidence" value="ECO:0007669"/>
    <property type="project" value="UniProtKB-KW"/>
</dbReference>
<keyword evidence="3 10" id="KW-0132">Cell division</keyword>
<dbReference type="GO" id="GO:0009252">
    <property type="term" value="P:peptidoglycan biosynthetic process"/>
    <property type="evidence" value="ECO:0007669"/>
    <property type="project" value="UniProtKB-UniPathway"/>
</dbReference>
<dbReference type="SUPFAM" id="SSF63418">
    <property type="entry name" value="MurE/MurF N-terminal domain"/>
    <property type="match status" value="1"/>
</dbReference>
<keyword evidence="2 13" id="KW-0436">Ligase</keyword>
<dbReference type="GO" id="GO:0005737">
    <property type="term" value="C:cytoplasm"/>
    <property type="evidence" value="ECO:0007669"/>
    <property type="project" value="UniProtKB-SubCell"/>
</dbReference>
<keyword evidence="6 10" id="KW-0133">Cell shape</keyword>
<evidence type="ECO:0000256" key="6">
    <source>
        <dbReference type="ARBA" id="ARBA00022960"/>
    </source>
</evidence>
<protein>
    <recommendedName>
        <fullName evidence="10">UDP-N-acetylmuramoyl-tripeptide--D-alanyl-D-alanine ligase</fullName>
        <ecNumber evidence="10">6.3.2.10</ecNumber>
    </recommendedName>
</protein>
<dbReference type="NCBIfam" id="TIGR01143">
    <property type="entry name" value="murF"/>
    <property type="match status" value="1"/>
</dbReference>
<name>A0A519BNK1_9DELT</name>
<dbReference type="InterPro" id="IPR004101">
    <property type="entry name" value="Mur_ligase_C"/>
</dbReference>
<dbReference type="PANTHER" id="PTHR43024:SF1">
    <property type="entry name" value="UDP-N-ACETYLMURAMOYL-TRIPEPTIDE--D-ALANYL-D-ALANINE LIGASE"/>
    <property type="match status" value="1"/>
</dbReference>
<feature type="domain" description="Mur ligase C-terminal" evidence="11">
    <location>
        <begin position="334"/>
        <end position="461"/>
    </location>
</feature>
<keyword evidence="1" id="KW-0963">Cytoplasm</keyword>
<dbReference type="EMBL" id="SGBB01000005">
    <property type="protein sequence ID" value="RZD18789.1"/>
    <property type="molecule type" value="Genomic_DNA"/>
</dbReference>
<evidence type="ECO:0000256" key="2">
    <source>
        <dbReference type="ARBA" id="ARBA00022598"/>
    </source>
</evidence>
<dbReference type="GO" id="GO:0008766">
    <property type="term" value="F:UDP-N-acetylmuramoylalanyl-D-glutamyl-2,6-diaminopimelate-D-alanyl-D-alanine ligase activity"/>
    <property type="evidence" value="ECO:0007669"/>
    <property type="project" value="RHEA"/>
</dbReference>
<evidence type="ECO:0000256" key="1">
    <source>
        <dbReference type="ARBA" id="ARBA00022490"/>
    </source>
</evidence>
<dbReference type="Gene3D" id="3.40.1390.10">
    <property type="entry name" value="MurE/MurF, N-terminal domain"/>
    <property type="match status" value="1"/>
</dbReference>
<dbReference type="GO" id="GO:0008360">
    <property type="term" value="P:regulation of cell shape"/>
    <property type="evidence" value="ECO:0007669"/>
    <property type="project" value="UniProtKB-KW"/>
</dbReference>
<dbReference type="SUPFAM" id="SSF53623">
    <property type="entry name" value="MurD-like peptide ligases, catalytic domain"/>
    <property type="match status" value="1"/>
</dbReference>
<sequence length="472" mass="53178">MKLEFNLNLDDVLNAIGGQAVTIGQHLVFNEVFIDSRQSFSENSIFFALKGKKFNGEDFIGKIFQNGCPCAVISWDFLEKNDISEYSDKTLIAVEDTLTAYGLLAKKYLSLFNLQNKIAITGSSGKTTVKEMLYKILSEYFGENYVLKNKYNYNNQVGIPNTIFELNSSYKFLVLEIGTNKKGEIEKLSNIINPDIGAIINIGKSHLEEFKSLEGVLEEKYSMVSNMPLDSYLIINVDDPLLLGRYETDNKINFISFGAKNADLIYQNIEFNADENGYMHFEITYKEKTYKVKLKPNGLHFAYDFMCSILAAIVCGVDLPSGIKAIESFELPKGRMEIIAENSDNSIIINDSYNSNPDSLKAAFNAISELYPDKKKIFVLGDMLELGEEAEIEHFKAGKEAAKIADYVFYTGNFGKFLIDGLIQNGFSSDKIILFDDKKNFLEKLSTIDKSNSVILFKGSRGMQMENFINLT</sequence>
<keyword evidence="4" id="KW-0547">Nucleotide-binding</keyword>
<evidence type="ECO:0000313" key="13">
    <source>
        <dbReference type="EMBL" id="RZD18789.1"/>
    </source>
</evidence>
<evidence type="ECO:0000256" key="7">
    <source>
        <dbReference type="ARBA" id="ARBA00022984"/>
    </source>
</evidence>
<evidence type="ECO:0000256" key="3">
    <source>
        <dbReference type="ARBA" id="ARBA00022618"/>
    </source>
</evidence>
<dbReference type="InterPro" id="IPR035911">
    <property type="entry name" value="MurE/MurF_N"/>
</dbReference>
<organism evidence="13 14">
    <name type="scientific">Candidatus Acididesulfobacter diazotrophicus</name>
    <dbReference type="NCBI Taxonomy" id="2597226"/>
    <lineage>
        <taxon>Bacteria</taxon>
        <taxon>Deltaproteobacteria</taxon>
        <taxon>Candidatus Acidulodesulfobacterales</taxon>
        <taxon>Candidatus Acididesulfobacter</taxon>
    </lineage>
</organism>
<dbReference type="Pfam" id="PF02875">
    <property type="entry name" value="Mur_ligase_C"/>
    <property type="match status" value="1"/>
</dbReference>
<dbReference type="InterPro" id="IPR005863">
    <property type="entry name" value="UDP-N-AcMur_synth"/>
</dbReference>
<dbReference type="Gene3D" id="3.90.190.20">
    <property type="entry name" value="Mur ligase, C-terminal domain"/>
    <property type="match status" value="1"/>
</dbReference>
<dbReference type="InterPro" id="IPR036615">
    <property type="entry name" value="Mur_ligase_C_dom_sf"/>
</dbReference>
<comment type="catalytic activity">
    <reaction evidence="10">
        <text>D-alanyl-D-alanine + UDP-N-acetyl-alpha-D-muramoyl-L-alanyl-gamma-D-glutamyl-meso-2,6-diaminopimelate + ATP = UDP-N-acetyl-alpha-D-muramoyl-L-alanyl-gamma-D-glutamyl-meso-2,6-diaminopimeloyl-D-alanyl-D-alanine + ADP + phosphate + H(+)</text>
        <dbReference type="Rhea" id="RHEA:28374"/>
        <dbReference type="ChEBI" id="CHEBI:15378"/>
        <dbReference type="ChEBI" id="CHEBI:30616"/>
        <dbReference type="ChEBI" id="CHEBI:43474"/>
        <dbReference type="ChEBI" id="CHEBI:57822"/>
        <dbReference type="ChEBI" id="CHEBI:61386"/>
        <dbReference type="ChEBI" id="CHEBI:83905"/>
        <dbReference type="ChEBI" id="CHEBI:456216"/>
        <dbReference type="EC" id="6.3.2.10"/>
    </reaction>
</comment>
<dbReference type="PANTHER" id="PTHR43024">
    <property type="entry name" value="UDP-N-ACETYLMURAMOYL-TRIPEPTIDE--D-ALANYL-D-ALANINE LIGASE"/>
    <property type="match status" value="1"/>
</dbReference>
<evidence type="ECO:0000256" key="9">
    <source>
        <dbReference type="ARBA" id="ARBA00023316"/>
    </source>
</evidence>
<comment type="subcellular location">
    <subcellularLocation>
        <location evidence="10">Cytoplasm</location>
    </subcellularLocation>
</comment>
<evidence type="ECO:0000256" key="4">
    <source>
        <dbReference type="ARBA" id="ARBA00022741"/>
    </source>
</evidence>
<comment type="function">
    <text evidence="10">Involved in cell wall formation. Catalyzes the final step in the synthesis of UDP-N-acetylmuramoyl-pentapeptide, the precursor of murein.</text>
</comment>
<gene>
    <name evidence="13" type="ORF">EVG15_04190</name>
</gene>
<dbReference type="EC" id="6.3.2.10" evidence="10"/>
<comment type="pathway">
    <text evidence="10">Cell wall biogenesis; peptidoglycan biosynthesis.</text>
</comment>